<accession>A0ABW5XAR4</accession>
<dbReference type="RefSeq" id="WP_251743099.1">
    <property type="nucleotide sequence ID" value="NZ_JBHUOJ010000034.1"/>
</dbReference>
<name>A0ABW5XAR4_9FLAO</name>
<dbReference type="EMBL" id="JBHUOJ010000034">
    <property type="protein sequence ID" value="MFD2834791.1"/>
    <property type="molecule type" value="Genomic_DNA"/>
</dbReference>
<evidence type="ECO:0000313" key="1">
    <source>
        <dbReference type="EMBL" id="MFD2834791.1"/>
    </source>
</evidence>
<reference evidence="2" key="1">
    <citation type="journal article" date="2019" name="Int. J. Syst. Evol. Microbiol.">
        <title>The Global Catalogue of Microorganisms (GCM) 10K type strain sequencing project: providing services to taxonomists for standard genome sequencing and annotation.</title>
        <authorList>
            <consortium name="The Broad Institute Genomics Platform"/>
            <consortium name="The Broad Institute Genome Sequencing Center for Infectious Disease"/>
            <person name="Wu L."/>
            <person name="Ma J."/>
        </authorList>
    </citation>
    <scope>NUCLEOTIDE SEQUENCE [LARGE SCALE GENOMIC DNA]</scope>
    <source>
        <strain evidence="2">KCTC 52925</strain>
    </source>
</reference>
<protein>
    <submittedName>
        <fullName evidence="1">Uncharacterized protein</fullName>
    </submittedName>
</protein>
<comment type="caution">
    <text evidence="1">The sequence shown here is derived from an EMBL/GenBank/DDBJ whole genome shotgun (WGS) entry which is preliminary data.</text>
</comment>
<evidence type="ECO:0000313" key="2">
    <source>
        <dbReference type="Proteomes" id="UP001597438"/>
    </source>
</evidence>
<proteinExistence type="predicted"/>
<organism evidence="1 2">
    <name type="scientific">Christiangramia antarctica</name>
    <dbReference type="NCBI Taxonomy" id="2058158"/>
    <lineage>
        <taxon>Bacteria</taxon>
        <taxon>Pseudomonadati</taxon>
        <taxon>Bacteroidota</taxon>
        <taxon>Flavobacteriia</taxon>
        <taxon>Flavobacteriales</taxon>
        <taxon>Flavobacteriaceae</taxon>
        <taxon>Christiangramia</taxon>
    </lineage>
</organism>
<dbReference type="Proteomes" id="UP001597438">
    <property type="component" value="Unassembled WGS sequence"/>
</dbReference>
<keyword evidence="2" id="KW-1185">Reference proteome</keyword>
<sequence>MRSRLQKEYIRKFNELRVIINSWNLIPDSPIDEFDSINHLLLSQLYKDSDEYKISKAFQFELINNYGFSIQNMDTKEMITEVLEWWKTTNKR</sequence>
<gene>
    <name evidence="1" type="ORF">ACFSYS_15985</name>
</gene>